<name>A0A6N6VRI6_9BACT</name>
<dbReference type="OrthoDB" id="9837049at2"/>
<dbReference type="Proteomes" id="UP000437748">
    <property type="component" value="Unassembled WGS sequence"/>
</dbReference>
<gene>
    <name evidence="1" type="ORF">GCL60_07560</name>
</gene>
<reference evidence="1 2" key="1">
    <citation type="submission" date="2019-10" db="EMBL/GenBank/DDBJ databases">
        <title>New species of Slilvanegrellaceae.</title>
        <authorList>
            <person name="Pitt A."/>
            <person name="Hahn M.W."/>
        </authorList>
    </citation>
    <scope>NUCLEOTIDE SEQUENCE [LARGE SCALE GENOMIC DNA]</scope>
    <source>
        <strain evidence="1 2">SP-Ram-0.45-NSY-1</strain>
    </source>
</reference>
<comment type="caution">
    <text evidence="1">The sequence shown here is derived from an EMBL/GenBank/DDBJ whole genome shotgun (WGS) entry which is preliminary data.</text>
</comment>
<evidence type="ECO:0000313" key="1">
    <source>
        <dbReference type="EMBL" id="KAB8038712.1"/>
    </source>
</evidence>
<proteinExistence type="predicted"/>
<accession>A0A6N6VRI6</accession>
<dbReference type="RefSeq" id="WP_153419968.1">
    <property type="nucleotide sequence ID" value="NZ_WFLM01000003.1"/>
</dbReference>
<protein>
    <submittedName>
        <fullName evidence="1">Uncharacterized protein</fullName>
    </submittedName>
</protein>
<dbReference type="AlphaFoldDB" id="A0A6N6VRI6"/>
<dbReference type="EMBL" id="WFLM01000003">
    <property type="protein sequence ID" value="KAB8038712.1"/>
    <property type="molecule type" value="Genomic_DNA"/>
</dbReference>
<sequence>MIYFNIKFIQFICIFSLNIILISSAFSSNNESSAGAVVGLFQPTYGKFATIASNASQPTFPTSMLMLGGDATFMRKGFFTGGRVLYGSTATSSVSTSASTYELTTLGLKSGYGFDLSFIDFKLGGLFGVGNLNFTSINSSQSGSIIVDYLFIEPFLMLGVSGGKNFKASMGGGYHYTFPYKVTTYGSTLISDPSQATVSGIMITFLLSFGDFGK</sequence>
<keyword evidence="2" id="KW-1185">Reference proteome</keyword>
<evidence type="ECO:0000313" key="2">
    <source>
        <dbReference type="Proteomes" id="UP000437748"/>
    </source>
</evidence>
<organism evidence="1 2">
    <name type="scientific">Silvanigrella paludirubra</name>
    <dbReference type="NCBI Taxonomy" id="2499159"/>
    <lineage>
        <taxon>Bacteria</taxon>
        <taxon>Pseudomonadati</taxon>
        <taxon>Bdellovibrionota</taxon>
        <taxon>Oligoflexia</taxon>
        <taxon>Silvanigrellales</taxon>
        <taxon>Silvanigrellaceae</taxon>
        <taxon>Silvanigrella</taxon>
    </lineage>
</organism>